<name>A0A2U1E2M8_9FIRM</name>
<dbReference type="Proteomes" id="UP000245793">
    <property type="component" value="Unassembled WGS sequence"/>
</dbReference>
<organism evidence="2 3">
    <name type="scientific">Ezakiella coagulans</name>
    <dbReference type="NCBI Taxonomy" id="46507"/>
    <lineage>
        <taxon>Bacteria</taxon>
        <taxon>Bacillati</taxon>
        <taxon>Bacillota</taxon>
        <taxon>Tissierellia</taxon>
        <taxon>Ezakiella</taxon>
    </lineage>
</organism>
<feature type="transmembrane region" description="Helical" evidence="1">
    <location>
        <begin position="7"/>
        <end position="27"/>
    </location>
</feature>
<dbReference type="EMBL" id="QEKV01000006">
    <property type="protein sequence ID" value="PVY94210.1"/>
    <property type="molecule type" value="Genomic_DNA"/>
</dbReference>
<dbReference type="RefSeq" id="WP_116480269.1">
    <property type="nucleotide sequence ID" value="NZ_JBKYKF010000009.1"/>
</dbReference>
<keyword evidence="3" id="KW-1185">Reference proteome</keyword>
<dbReference type="AlphaFoldDB" id="A0A2U1E2M8"/>
<keyword evidence="1" id="KW-0472">Membrane</keyword>
<protein>
    <submittedName>
        <fullName evidence="2">Uncharacterized protein</fullName>
    </submittedName>
</protein>
<evidence type="ECO:0000256" key="1">
    <source>
        <dbReference type="SAM" id="Phobius"/>
    </source>
</evidence>
<accession>A0A2U1E2M8</accession>
<gene>
    <name evidence="2" type="ORF">C7381_10683</name>
</gene>
<sequence>MKNFRGFILYGVILFLLIISTLIVYIIENTSLNRLITENYDREYQNYLDCYSILLENLESKDKAAERFYYYKHKNKTSIIFSNDNLRFIASKRFNNSISLSVYDGNRNTYTSVIYLIPEIFYTSRSYLLLDEFDKYNIPNEFKEELFGGEKLKLIYTDFMSFYSFIDKNLTIKYDSDYLYILDDDTNKQVLKPVNTDLVYIHFKGCKIKIIPSNNTSLKPLIVSDGDVEIEKNGDAVTLQCLLLTTGNIENNGVNLNGKIIANSITNLDVIEENQNSNLYFRMLENIRSLYSFDIKSFH</sequence>
<comment type="caution">
    <text evidence="2">The sequence shown here is derived from an EMBL/GenBank/DDBJ whole genome shotgun (WGS) entry which is preliminary data.</text>
</comment>
<keyword evidence="1" id="KW-1133">Transmembrane helix</keyword>
<reference evidence="2 3" key="1">
    <citation type="submission" date="2018-04" db="EMBL/GenBank/DDBJ databases">
        <title>Genomic Encyclopedia of Type Strains, Phase IV (KMG-IV): sequencing the most valuable type-strain genomes for metagenomic binning, comparative biology and taxonomic classification.</title>
        <authorList>
            <person name="Goeker M."/>
        </authorList>
    </citation>
    <scope>NUCLEOTIDE SEQUENCE [LARGE SCALE GENOMIC DNA]</scope>
    <source>
        <strain evidence="2 3">DSM 20705</strain>
    </source>
</reference>
<evidence type="ECO:0000313" key="2">
    <source>
        <dbReference type="EMBL" id="PVY94210.1"/>
    </source>
</evidence>
<keyword evidence="1" id="KW-0812">Transmembrane</keyword>
<proteinExistence type="predicted"/>
<evidence type="ECO:0000313" key="3">
    <source>
        <dbReference type="Proteomes" id="UP000245793"/>
    </source>
</evidence>